<dbReference type="Proteomes" id="UP001183619">
    <property type="component" value="Unassembled WGS sequence"/>
</dbReference>
<accession>A0ABU2BCZ9</accession>
<feature type="compositionally biased region" description="Low complexity" evidence="4">
    <location>
        <begin position="645"/>
        <end position="655"/>
    </location>
</feature>
<sequence length="681" mass="75392">MGDKAYNRLRRRNVGVDARRFPRRLATFRRALFDAPTTRPSPSPAHHTAKAGQSVHPTLRPSTRMSLGKDWGLSPKTRTEEKAKTLLNQLAQRVPRNQPEPHETTSDIHHILPTQPPLPPTISLGTTQHTGDDDLIVDTTSGKIQGLRLEIPVNVTTWRGVPYGADTSGKNRFRAPKPPQPWAGVRDCTHYGAIAAQPTLSPGEKIKGSEDCLNLDIVRPDTTDTLPVVVYFHGGSFIYGSSHQQVLRGHYLVEAMNVVYVSLNFRLGALGYLDYTHFGDDCVANPAIWDHLLALRWIKNNIARFGGDPNNITIMGESAGGQAVLTLMCVPAAQGLFHRAIAQSAPAAAVHSYAQSHFWAHELISRAGFDPDNPPQLDQLRELPLENLINAGQSMLWRSKELLNLNSCYSVTVDNQLLHDHPIAIFRAGEQHKVPLMIGTNADETSLAKSLFLRPTARTEAAWRMLQGYDRDAAETIMSFYNNCTKRNDYAQLIADGVFWAPSVIVASAHALTAPTWMYRFDFAPAALKWLGVGAAHTAELSPVFGDLEGSKAATFAKLGGWDDLTQLKTTMQQHWAQFIHSGNPNGADTTNNTAPPSWPAYRPASDTTPGRATKIFDTTAYLLFDPNKARRVAWENYNMLQWGNDPNELTTDTPDPNPPSSTPKKKPKKKKKKEKSKKKQ</sequence>
<evidence type="ECO:0000313" key="7">
    <source>
        <dbReference type="Proteomes" id="UP001183619"/>
    </source>
</evidence>
<dbReference type="Gene3D" id="3.40.50.1820">
    <property type="entry name" value="alpha/beta hydrolase"/>
    <property type="match status" value="1"/>
</dbReference>
<dbReference type="RefSeq" id="WP_277105375.1">
    <property type="nucleotide sequence ID" value="NZ_BAAAJS010000081.1"/>
</dbReference>
<feature type="domain" description="Carboxylesterase type B" evidence="5">
    <location>
        <begin position="134"/>
        <end position="606"/>
    </location>
</feature>
<evidence type="ECO:0000256" key="4">
    <source>
        <dbReference type="SAM" id="MobiDB-lite"/>
    </source>
</evidence>
<dbReference type="EC" id="3.1.1.-" evidence="3"/>
<feature type="region of interest" description="Disordered" evidence="4">
    <location>
        <begin position="645"/>
        <end position="681"/>
    </location>
</feature>
<dbReference type="InterPro" id="IPR019826">
    <property type="entry name" value="Carboxylesterase_B_AS"/>
</dbReference>
<dbReference type="Pfam" id="PF00135">
    <property type="entry name" value="COesterase"/>
    <property type="match status" value="1"/>
</dbReference>
<keyword evidence="7" id="KW-1185">Reference proteome</keyword>
<dbReference type="InterPro" id="IPR002018">
    <property type="entry name" value="CarbesteraseB"/>
</dbReference>
<keyword evidence="2 3" id="KW-0378">Hydrolase</keyword>
<comment type="similarity">
    <text evidence="1 3">Belongs to the type-B carboxylesterase/lipase family.</text>
</comment>
<dbReference type="SUPFAM" id="SSF53474">
    <property type="entry name" value="alpha/beta-Hydrolases"/>
    <property type="match status" value="1"/>
</dbReference>
<gene>
    <name evidence="6" type="ORF">J2S37_001802</name>
</gene>
<feature type="region of interest" description="Disordered" evidence="4">
    <location>
        <begin position="581"/>
        <end position="611"/>
    </location>
</feature>
<reference evidence="6 7" key="1">
    <citation type="submission" date="2023-07" db="EMBL/GenBank/DDBJ databases">
        <title>Sequencing the genomes of 1000 actinobacteria strains.</title>
        <authorList>
            <person name="Klenk H.-P."/>
        </authorList>
    </citation>
    <scope>NUCLEOTIDE SEQUENCE [LARGE SCALE GENOMIC DNA]</scope>
    <source>
        <strain evidence="6 7">DSM 44508</strain>
    </source>
</reference>
<organism evidence="6 7">
    <name type="scientific">Corynebacterium felinum</name>
    <dbReference type="NCBI Taxonomy" id="131318"/>
    <lineage>
        <taxon>Bacteria</taxon>
        <taxon>Bacillati</taxon>
        <taxon>Actinomycetota</taxon>
        <taxon>Actinomycetes</taxon>
        <taxon>Mycobacteriales</taxon>
        <taxon>Corynebacteriaceae</taxon>
        <taxon>Corynebacterium</taxon>
    </lineage>
</organism>
<dbReference type="InterPro" id="IPR050309">
    <property type="entry name" value="Type-B_Carboxylest/Lipase"/>
</dbReference>
<evidence type="ECO:0000259" key="5">
    <source>
        <dbReference type="Pfam" id="PF00135"/>
    </source>
</evidence>
<dbReference type="GO" id="GO:0016787">
    <property type="term" value="F:hydrolase activity"/>
    <property type="evidence" value="ECO:0007669"/>
    <property type="project" value="UniProtKB-KW"/>
</dbReference>
<dbReference type="PROSITE" id="PS00122">
    <property type="entry name" value="CARBOXYLESTERASE_B_1"/>
    <property type="match status" value="1"/>
</dbReference>
<evidence type="ECO:0000256" key="2">
    <source>
        <dbReference type="ARBA" id="ARBA00022801"/>
    </source>
</evidence>
<dbReference type="PANTHER" id="PTHR11559">
    <property type="entry name" value="CARBOXYLESTERASE"/>
    <property type="match status" value="1"/>
</dbReference>
<dbReference type="InterPro" id="IPR029058">
    <property type="entry name" value="AB_hydrolase_fold"/>
</dbReference>
<comment type="caution">
    <text evidence="6">The sequence shown here is derived from an EMBL/GenBank/DDBJ whole genome shotgun (WGS) entry which is preliminary data.</text>
</comment>
<dbReference type="EMBL" id="JAVDYF010000001">
    <property type="protein sequence ID" value="MDR7355264.1"/>
    <property type="molecule type" value="Genomic_DNA"/>
</dbReference>
<feature type="compositionally biased region" description="Basic residues" evidence="4">
    <location>
        <begin position="664"/>
        <end position="681"/>
    </location>
</feature>
<evidence type="ECO:0000313" key="6">
    <source>
        <dbReference type="EMBL" id="MDR7355264.1"/>
    </source>
</evidence>
<protein>
    <recommendedName>
        <fullName evidence="3">Carboxylic ester hydrolase</fullName>
        <ecNumber evidence="3">3.1.1.-</ecNumber>
    </recommendedName>
</protein>
<feature type="compositionally biased region" description="Polar residues" evidence="4">
    <location>
        <begin position="581"/>
        <end position="596"/>
    </location>
</feature>
<evidence type="ECO:0000256" key="3">
    <source>
        <dbReference type="RuleBase" id="RU361235"/>
    </source>
</evidence>
<proteinExistence type="inferred from homology"/>
<evidence type="ECO:0000256" key="1">
    <source>
        <dbReference type="ARBA" id="ARBA00005964"/>
    </source>
</evidence>
<feature type="region of interest" description="Disordered" evidence="4">
    <location>
        <begin position="35"/>
        <end position="74"/>
    </location>
</feature>
<name>A0ABU2BCZ9_9CORY</name>